<dbReference type="CDD" id="cd02570">
    <property type="entry name" value="PseudoU_synth_EcTruA"/>
    <property type="match status" value="1"/>
</dbReference>
<dbReference type="NCBIfam" id="TIGR00071">
    <property type="entry name" value="hisT_truA"/>
    <property type="match status" value="1"/>
</dbReference>
<dbReference type="InterPro" id="IPR020094">
    <property type="entry name" value="TruA/RsuA/RluB/E/F_N"/>
</dbReference>
<reference evidence="7 8" key="1">
    <citation type="submission" date="2024-06" db="EMBL/GenBank/DDBJ databases">
        <authorList>
            <person name="Li Z."/>
            <person name="Jiang Y."/>
        </authorList>
    </citation>
    <scope>NUCLEOTIDE SEQUENCE [LARGE SCALE GENOMIC DNA]</scope>
    <source>
        <strain evidence="7 8">HSW-8</strain>
    </source>
</reference>
<sequence length="261" mass="28485">MSRIAVGIEYHGAAFSGWQALPGRLTVQSELERALSAVAAHAVTVTAAGRTDAGVHAVQQIAHFDSDAPRSPHAWLLGTNAQLTPDLALRWVRAVDTRFHARHSALRRHYRYLIHNHRARSALVHARAGWWPQPLDATAMHVAAQALLGEHDFSSFRDSQCQSPTPMRRLDAIHVRRHGEFVVVDVTGNAFLHHMVRNIVGTLVVVGLGKQPPCWVAEVLAARDRNAAGMTAPAAGLYFVGPEYPAEFALPAPPAFVFPPV</sequence>
<dbReference type="EC" id="5.4.99.12" evidence="4"/>
<evidence type="ECO:0000256" key="3">
    <source>
        <dbReference type="ARBA" id="ARBA00023235"/>
    </source>
</evidence>
<keyword evidence="3 4" id="KW-0413">Isomerase</keyword>
<dbReference type="PIRSF" id="PIRSF001430">
    <property type="entry name" value="tRNA_psdUrid_synth"/>
    <property type="match status" value="1"/>
</dbReference>
<evidence type="ECO:0000256" key="5">
    <source>
        <dbReference type="RuleBase" id="RU003792"/>
    </source>
</evidence>
<evidence type="ECO:0000259" key="6">
    <source>
        <dbReference type="Pfam" id="PF01416"/>
    </source>
</evidence>
<dbReference type="PANTHER" id="PTHR11142:SF0">
    <property type="entry name" value="TRNA PSEUDOURIDINE SYNTHASE-LIKE 1"/>
    <property type="match status" value="1"/>
</dbReference>
<dbReference type="InterPro" id="IPR001406">
    <property type="entry name" value="PsdUridine_synth_TruA"/>
</dbReference>
<evidence type="ECO:0000313" key="7">
    <source>
        <dbReference type="EMBL" id="MES0874463.1"/>
    </source>
</evidence>
<organism evidence="7 8">
    <name type="scientific">Sinimarinibacterium thermocellulolyticum</name>
    <dbReference type="NCBI Taxonomy" id="3170016"/>
    <lineage>
        <taxon>Bacteria</taxon>
        <taxon>Pseudomonadati</taxon>
        <taxon>Pseudomonadota</taxon>
        <taxon>Gammaproteobacteria</taxon>
        <taxon>Nevskiales</taxon>
        <taxon>Nevskiaceae</taxon>
        <taxon>Sinimarinibacterium</taxon>
    </lineage>
</organism>
<dbReference type="GO" id="GO:0160147">
    <property type="term" value="F:tRNA pseudouridine(38-40) synthase activity"/>
    <property type="evidence" value="ECO:0007669"/>
    <property type="project" value="UniProtKB-EC"/>
</dbReference>
<dbReference type="InterPro" id="IPR020095">
    <property type="entry name" value="PsdUridine_synth_TruA_C"/>
</dbReference>
<dbReference type="Pfam" id="PF01416">
    <property type="entry name" value="PseudoU_synth_1"/>
    <property type="match status" value="2"/>
</dbReference>
<comment type="caution">
    <text evidence="7">The sequence shown here is derived from an EMBL/GenBank/DDBJ whole genome shotgun (WGS) entry which is preliminary data.</text>
</comment>
<dbReference type="Gene3D" id="3.30.70.660">
    <property type="entry name" value="Pseudouridine synthase I, catalytic domain, C-terminal subdomain"/>
    <property type="match status" value="1"/>
</dbReference>
<dbReference type="RefSeq" id="WP_352889673.1">
    <property type="nucleotide sequence ID" value="NZ_JBEPIJ010000011.1"/>
</dbReference>
<evidence type="ECO:0000313" key="8">
    <source>
        <dbReference type="Proteomes" id="UP001465331"/>
    </source>
</evidence>
<comment type="catalytic activity">
    <reaction evidence="4 5">
        <text>uridine(38/39/40) in tRNA = pseudouridine(38/39/40) in tRNA</text>
        <dbReference type="Rhea" id="RHEA:22376"/>
        <dbReference type="Rhea" id="RHEA-COMP:10085"/>
        <dbReference type="Rhea" id="RHEA-COMP:10087"/>
        <dbReference type="ChEBI" id="CHEBI:65314"/>
        <dbReference type="ChEBI" id="CHEBI:65315"/>
        <dbReference type="EC" id="5.4.99.12"/>
    </reaction>
</comment>
<evidence type="ECO:0000256" key="2">
    <source>
        <dbReference type="ARBA" id="ARBA00022694"/>
    </source>
</evidence>
<gene>
    <name evidence="4 7" type="primary">truA</name>
    <name evidence="7" type="ORF">ABSH63_10670</name>
</gene>
<protein>
    <recommendedName>
        <fullName evidence="4">tRNA pseudouridine synthase A</fullName>
        <ecNumber evidence="4">5.4.99.12</ecNumber>
    </recommendedName>
    <alternativeName>
        <fullName evidence="4">tRNA pseudouridine(38-40) synthase</fullName>
    </alternativeName>
    <alternativeName>
        <fullName evidence="4">tRNA pseudouridylate synthase I</fullName>
    </alternativeName>
    <alternativeName>
        <fullName evidence="4">tRNA-uridine isomerase I</fullName>
    </alternativeName>
</protein>
<dbReference type="PANTHER" id="PTHR11142">
    <property type="entry name" value="PSEUDOURIDYLATE SYNTHASE"/>
    <property type="match status" value="1"/>
</dbReference>
<dbReference type="EMBL" id="JBEPIJ010000011">
    <property type="protein sequence ID" value="MES0874463.1"/>
    <property type="molecule type" value="Genomic_DNA"/>
</dbReference>
<feature type="domain" description="Pseudouridine synthase I TruA alpha/beta" evidence="6">
    <location>
        <begin position="143"/>
        <end position="245"/>
    </location>
</feature>
<evidence type="ECO:0000256" key="1">
    <source>
        <dbReference type="ARBA" id="ARBA00009375"/>
    </source>
</evidence>
<dbReference type="InterPro" id="IPR020097">
    <property type="entry name" value="PsdUridine_synth_TruA_a/b_dom"/>
</dbReference>
<keyword evidence="8" id="KW-1185">Reference proteome</keyword>
<comment type="function">
    <text evidence="4">Formation of pseudouridine at positions 38, 39 and 40 in the anticodon stem and loop of transfer RNAs.</text>
</comment>
<comment type="similarity">
    <text evidence="1 4 5">Belongs to the tRNA pseudouridine synthase TruA family.</text>
</comment>
<comment type="caution">
    <text evidence="4">Lacks conserved residue(s) required for the propagation of feature annotation.</text>
</comment>
<name>A0ABV2AB23_9GAMM</name>
<comment type="subunit">
    <text evidence="4">Homodimer.</text>
</comment>
<feature type="active site" description="Nucleophile" evidence="4">
    <location>
        <position position="52"/>
    </location>
</feature>
<accession>A0ABV2AB23</accession>
<feature type="domain" description="Pseudouridine synthase I TruA alpha/beta" evidence="6">
    <location>
        <begin position="9"/>
        <end position="102"/>
    </location>
</feature>
<evidence type="ECO:0000256" key="4">
    <source>
        <dbReference type="HAMAP-Rule" id="MF_00171"/>
    </source>
</evidence>
<dbReference type="Proteomes" id="UP001465331">
    <property type="component" value="Unassembled WGS sequence"/>
</dbReference>
<proteinExistence type="inferred from homology"/>
<dbReference type="SUPFAM" id="SSF55120">
    <property type="entry name" value="Pseudouridine synthase"/>
    <property type="match status" value="1"/>
</dbReference>
<dbReference type="Gene3D" id="3.30.70.580">
    <property type="entry name" value="Pseudouridine synthase I, catalytic domain, N-terminal subdomain"/>
    <property type="match status" value="1"/>
</dbReference>
<dbReference type="HAMAP" id="MF_00171">
    <property type="entry name" value="TruA"/>
    <property type="match status" value="1"/>
</dbReference>
<dbReference type="InterPro" id="IPR020103">
    <property type="entry name" value="PsdUridine_synth_cat_dom_sf"/>
</dbReference>
<keyword evidence="2 4" id="KW-0819">tRNA processing</keyword>
<feature type="binding site" evidence="4">
    <location>
        <position position="110"/>
    </location>
    <ligand>
        <name>substrate</name>
    </ligand>
</feature>